<comment type="activity regulation">
    <text evidence="9">The formation of the proteasomal ATPase ARC-20S proteasome complex, likely via the docking of the C-termini of ARC into the intersubunit pockets in the alpha-rings, may trigger opening of the gate for substrate entry. Interconversion between the open-gate and close-gate conformations leads to a dynamic regulation of the 20S proteasome proteolysis activity.</text>
</comment>
<dbReference type="Proteomes" id="UP000295345">
    <property type="component" value="Unassembled WGS sequence"/>
</dbReference>
<evidence type="ECO:0000256" key="1">
    <source>
        <dbReference type="ARBA" id="ARBA00001198"/>
    </source>
</evidence>
<dbReference type="SUPFAM" id="SSF56235">
    <property type="entry name" value="N-terminal nucleophile aminohydrolases (Ntn hydrolases)"/>
    <property type="match status" value="1"/>
</dbReference>
<evidence type="ECO:0000256" key="6">
    <source>
        <dbReference type="ARBA" id="ARBA00022813"/>
    </source>
</evidence>
<comment type="pathway">
    <text evidence="9">Protein degradation; proteasomal Pup-dependent pathway.</text>
</comment>
<organism evidence="11 12">
    <name type="scientific">Streptomyces hainanensis</name>
    <dbReference type="NCBI Taxonomy" id="402648"/>
    <lineage>
        <taxon>Bacteria</taxon>
        <taxon>Bacillati</taxon>
        <taxon>Actinomycetota</taxon>
        <taxon>Actinomycetes</taxon>
        <taxon>Kitasatosporales</taxon>
        <taxon>Streptomycetaceae</taxon>
        <taxon>Streptomyces</taxon>
    </lineage>
</organism>
<sequence>MSADVSGQGPLPAAFLTPGSSSFVDFLRAHSPDLLPAGREVPAVRGAADVRHGTTIVAASYADGVLLAGDRRFTAGNMIAHRDGEKVFPADEFSAVGISGTVGLSIDMVRLFQLELEHYEKVEGVPLSLVGKVNRLTAMIRDNLPMAMQGFAAVPLFAGYDLTARRGRIFSFDITGGHSEEFGFAFTGSGSPFARGSLKKLHREGMSEEDVVTVVIQALYDAADEDTATGGPDLTRALFPGVALITEDGYRRLPVSRVAELARAVLDQRRERPDGPTAPTL</sequence>
<proteinExistence type="inferred from homology"/>
<evidence type="ECO:0000313" key="12">
    <source>
        <dbReference type="Proteomes" id="UP000295345"/>
    </source>
</evidence>
<protein>
    <recommendedName>
        <fullName evidence="9 10">Proteasome subunit beta</fullName>
        <ecNumber evidence="9 10">3.4.25.1</ecNumber>
    </recommendedName>
    <alternativeName>
        <fullName evidence="9">20S proteasome beta subunit</fullName>
    </alternativeName>
    <alternativeName>
        <fullName evidence="9">Proteasome core protein PrcB</fullName>
    </alternativeName>
</protein>
<evidence type="ECO:0000256" key="10">
    <source>
        <dbReference type="NCBIfam" id="TIGR03690"/>
    </source>
</evidence>
<dbReference type="OrthoDB" id="5174038at2"/>
<feature type="chain" id="PRO_5023356671" description="Proteasome subunit beta" evidence="9">
    <location>
        <begin position="54"/>
        <end position="281"/>
    </location>
</feature>
<dbReference type="NCBIfam" id="TIGR03690">
    <property type="entry name" value="20S_bact_beta"/>
    <property type="match status" value="1"/>
</dbReference>
<evidence type="ECO:0000256" key="4">
    <source>
        <dbReference type="ARBA" id="ARBA00022698"/>
    </source>
</evidence>
<dbReference type="PROSITE" id="PS51476">
    <property type="entry name" value="PROTEASOME_BETA_2"/>
    <property type="match status" value="1"/>
</dbReference>
<evidence type="ECO:0000256" key="8">
    <source>
        <dbReference type="ARBA" id="ARBA00023145"/>
    </source>
</evidence>
<comment type="similarity">
    <text evidence="9">Belongs to the peptidase T1B family.</text>
</comment>
<keyword evidence="6 9" id="KW-0068">Autocatalytic cleavage</keyword>
<keyword evidence="5 9" id="KW-0378">Hydrolase</keyword>
<dbReference type="GO" id="GO:0005737">
    <property type="term" value="C:cytoplasm"/>
    <property type="evidence" value="ECO:0007669"/>
    <property type="project" value="UniProtKB-SubCell"/>
</dbReference>
<dbReference type="GO" id="GO:0019941">
    <property type="term" value="P:modification-dependent protein catabolic process"/>
    <property type="evidence" value="ECO:0007669"/>
    <property type="project" value="UniProtKB-UniRule"/>
</dbReference>
<dbReference type="EC" id="3.4.25.1" evidence="9 10"/>
<comment type="subcellular location">
    <subcellularLocation>
        <location evidence="9">Cytoplasm</location>
    </subcellularLocation>
</comment>
<dbReference type="InterPro" id="IPR022483">
    <property type="entry name" value="PSB_actinobac"/>
</dbReference>
<gene>
    <name evidence="9 11" type="primary">prcB</name>
    <name evidence="11" type="ORF">E1283_11110</name>
</gene>
<keyword evidence="12" id="KW-1185">Reference proteome</keyword>
<comment type="caution">
    <text evidence="11">The sequence shown here is derived from an EMBL/GenBank/DDBJ whole genome shotgun (WGS) entry which is preliminary data.</text>
</comment>
<dbReference type="UniPathway" id="UPA00997"/>
<evidence type="ECO:0000256" key="5">
    <source>
        <dbReference type="ARBA" id="ARBA00022801"/>
    </source>
</evidence>
<evidence type="ECO:0000313" key="11">
    <source>
        <dbReference type="EMBL" id="TDC75879.1"/>
    </source>
</evidence>
<dbReference type="PANTHER" id="PTHR32194:SF0">
    <property type="entry name" value="ATP-DEPENDENT PROTEASE SUBUNIT HSLV"/>
    <property type="match status" value="1"/>
</dbReference>
<dbReference type="AlphaFoldDB" id="A0A4R4TP56"/>
<dbReference type="InterPro" id="IPR029055">
    <property type="entry name" value="Ntn_hydrolases_N"/>
</dbReference>
<keyword evidence="7 9" id="KW-0647">Proteasome</keyword>
<feature type="active site" description="Nucleophile" evidence="9">
    <location>
        <position position="54"/>
    </location>
</feature>
<name>A0A4R4TP56_9ACTN</name>
<dbReference type="EMBL" id="SMKI01000091">
    <property type="protein sequence ID" value="TDC75879.1"/>
    <property type="molecule type" value="Genomic_DNA"/>
</dbReference>
<dbReference type="PANTHER" id="PTHR32194">
    <property type="entry name" value="METALLOPROTEASE TLDD"/>
    <property type="match status" value="1"/>
</dbReference>
<dbReference type="GO" id="GO:0010498">
    <property type="term" value="P:proteasomal protein catabolic process"/>
    <property type="evidence" value="ECO:0007669"/>
    <property type="project" value="UniProtKB-UniRule"/>
</dbReference>
<dbReference type="Gene3D" id="3.60.20.10">
    <property type="entry name" value="Glutamine Phosphoribosylpyrophosphate, subunit 1, domain 1"/>
    <property type="match status" value="1"/>
</dbReference>
<comment type="subunit">
    <text evidence="9">The 20S proteasome core is composed of 14 alpha and 14 beta subunits that assemble into four stacked heptameric rings, resulting in a barrel-shaped structure. The two inner rings, each composed of seven catalytic beta subunits, are sandwiched by two outer rings, each composed of seven alpha subunits. The catalytic chamber with the active sites is on the inside of the barrel. Has a gated structure, the ends of the cylinder being occluded by the N-termini of the alpha-subunits. Is capped by the proteasome-associated ATPase, ARC.</text>
</comment>
<dbReference type="InterPro" id="IPR001353">
    <property type="entry name" value="Proteasome_sua/b"/>
</dbReference>
<accession>A0A4R4TP56</accession>
<evidence type="ECO:0000256" key="3">
    <source>
        <dbReference type="ARBA" id="ARBA00022670"/>
    </source>
</evidence>
<dbReference type="RefSeq" id="WP_132817799.1">
    <property type="nucleotide sequence ID" value="NZ_SMKI01000091.1"/>
</dbReference>
<evidence type="ECO:0000256" key="9">
    <source>
        <dbReference type="HAMAP-Rule" id="MF_02113"/>
    </source>
</evidence>
<dbReference type="GO" id="GO:0019774">
    <property type="term" value="C:proteasome core complex, beta-subunit complex"/>
    <property type="evidence" value="ECO:0007669"/>
    <property type="project" value="UniProtKB-UniRule"/>
</dbReference>
<keyword evidence="8 9" id="KW-0865">Zymogen</keyword>
<evidence type="ECO:0000256" key="7">
    <source>
        <dbReference type="ARBA" id="ARBA00022942"/>
    </source>
</evidence>
<dbReference type="HAMAP" id="MF_02113_B">
    <property type="entry name" value="Proteasome_B_B"/>
    <property type="match status" value="1"/>
</dbReference>
<comment type="catalytic activity">
    <reaction evidence="1 9">
        <text>Cleavage of peptide bonds with very broad specificity.</text>
        <dbReference type="EC" id="3.4.25.1"/>
    </reaction>
</comment>
<keyword evidence="3 9" id="KW-0645">Protease</keyword>
<dbReference type="CDD" id="cd01906">
    <property type="entry name" value="proteasome_protease_HslV"/>
    <property type="match status" value="1"/>
</dbReference>
<dbReference type="InterPro" id="IPR023333">
    <property type="entry name" value="Proteasome_suB-type"/>
</dbReference>
<reference evidence="11 12" key="1">
    <citation type="submission" date="2019-03" db="EMBL/GenBank/DDBJ databases">
        <title>Draft genome sequences of novel Actinobacteria.</title>
        <authorList>
            <person name="Sahin N."/>
            <person name="Ay H."/>
            <person name="Saygin H."/>
        </authorList>
    </citation>
    <scope>NUCLEOTIDE SEQUENCE [LARGE SCALE GENOMIC DNA]</scope>
    <source>
        <strain evidence="11 12">DSM 41900</strain>
    </source>
</reference>
<evidence type="ECO:0000256" key="2">
    <source>
        <dbReference type="ARBA" id="ARBA00022490"/>
    </source>
</evidence>
<dbReference type="GO" id="GO:0004298">
    <property type="term" value="F:threonine-type endopeptidase activity"/>
    <property type="evidence" value="ECO:0007669"/>
    <property type="project" value="UniProtKB-UniRule"/>
</dbReference>
<keyword evidence="4 9" id="KW-0888">Threonine protease</keyword>
<comment type="function">
    <text evidence="9">Component of the proteasome core, a large protease complex with broad specificity involved in protein degradation.</text>
</comment>
<feature type="propeptide" id="PRO_5021052729" description="Removed in mature form; by autocatalysis" evidence="9">
    <location>
        <begin position="1"/>
        <end position="53"/>
    </location>
</feature>
<dbReference type="Pfam" id="PF00227">
    <property type="entry name" value="Proteasome"/>
    <property type="match status" value="1"/>
</dbReference>
<keyword evidence="2 9" id="KW-0963">Cytoplasm</keyword>